<name>A6HHQ6_RAT</name>
<organism evidence="1 2">
    <name type="scientific">Rattus norvegicus</name>
    <name type="common">Rat</name>
    <dbReference type="NCBI Taxonomy" id="10116"/>
    <lineage>
        <taxon>Eukaryota</taxon>
        <taxon>Metazoa</taxon>
        <taxon>Chordata</taxon>
        <taxon>Craniata</taxon>
        <taxon>Vertebrata</taxon>
        <taxon>Euteleostomi</taxon>
        <taxon>Mammalia</taxon>
        <taxon>Eutheria</taxon>
        <taxon>Euarchontoglires</taxon>
        <taxon>Glires</taxon>
        <taxon>Rodentia</taxon>
        <taxon>Myomorpha</taxon>
        <taxon>Muroidea</taxon>
        <taxon>Muridae</taxon>
        <taxon>Murinae</taxon>
        <taxon>Rattus</taxon>
    </lineage>
</organism>
<evidence type="ECO:0000313" key="1">
    <source>
        <dbReference type="EMBL" id="EDM05561.1"/>
    </source>
</evidence>
<proteinExistence type="predicted"/>
<accession>A6HHQ6</accession>
<dbReference type="AlphaFoldDB" id="A6HHQ6"/>
<dbReference type="Proteomes" id="UP000234681">
    <property type="component" value="Chromosome 10"/>
</dbReference>
<reference evidence="1 2" key="1">
    <citation type="submission" date="2005-07" db="EMBL/GenBank/DDBJ databases">
        <authorList>
            <person name="Mural R.J."/>
            <person name="Li P.W."/>
            <person name="Adams M.D."/>
            <person name="Amanatides P.G."/>
            <person name="Baden-Tillson H."/>
            <person name="Barnstead M."/>
            <person name="Chin S.H."/>
            <person name="Dew I."/>
            <person name="Evans C.A."/>
            <person name="Ferriera S."/>
            <person name="Flanigan M."/>
            <person name="Fosler C."/>
            <person name="Glodek A."/>
            <person name="Gu Z."/>
            <person name="Holt R.A."/>
            <person name="Jennings D."/>
            <person name="Kraft C.L."/>
            <person name="Lu F."/>
            <person name="Nguyen T."/>
            <person name="Nusskern D.R."/>
            <person name="Pfannkoch C.M."/>
            <person name="Sitter C."/>
            <person name="Sutton G.G."/>
            <person name="Venter J.C."/>
            <person name="Wang Z."/>
            <person name="Woodage T."/>
            <person name="Zheng X.H."/>
            <person name="Zhong F."/>
        </authorList>
    </citation>
    <scope>NUCLEOTIDE SEQUENCE [LARGE SCALE GENOMIC DNA]</scope>
    <source>
        <strain>BN</strain>
        <strain evidence="2">Sprague-Dawley</strain>
    </source>
</reference>
<gene>
    <name evidence="1" type="ORF">rCG_35453</name>
</gene>
<protein>
    <submittedName>
        <fullName evidence="1">RCG35453</fullName>
    </submittedName>
</protein>
<dbReference type="EMBL" id="CH473948">
    <property type="protein sequence ID" value="EDM05561.1"/>
    <property type="molecule type" value="Genomic_DNA"/>
</dbReference>
<sequence>MRRKSLEHFQEASKEPQSPYIRRAGALIFILVCKRINYINNNCRWTRQDVAEWAEKPTPPIFLLPAEMMTAVLLAGHSEPYFLVQTWILYH</sequence>
<evidence type="ECO:0000313" key="2">
    <source>
        <dbReference type="Proteomes" id="UP000234681"/>
    </source>
</evidence>